<evidence type="ECO:0000313" key="2">
    <source>
        <dbReference type="Proteomes" id="UP000189021"/>
    </source>
</evidence>
<proteinExistence type="predicted"/>
<organism evidence="1 2">
    <name type="scientific">Salinivibrio kushneri</name>
    <dbReference type="NCBI Taxonomy" id="1908198"/>
    <lineage>
        <taxon>Bacteria</taxon>
        <taxon>Pseudomonadati</taxon>
        <taxon>Pseudomonadota</taxon>
        <taxon>Gammaproteobacteria</taxon>
        <taxon>Vibrionales</taxon>
        <taxon>Vibrionaceae</taxon>
        <taxon>Salinivibrio</taxon>
    </lineage>
</organism>
<reference evidence="1 2" key="1">
    <citation type="journal article" date="2017" name="Genome Announc.">
        <title>Draft Genome Sequences of Salinivibrio proteolyticus, Salinivibrio sharmensis, Salinivibrio siamensis, Salinivibrio costicola subsp. alcaliphilus, Salinivibrio costicola subsp. vallismortis, and 29 New Isolates Belonging to the Genus Salinivibrio.</title>
        <authorList>
            <person name="Lopez-Hermoso C."/>
            <person name="de la Haba R.R."/>
            <person name="Sanchez-Porro C."/>
            <person name="Bayliss S.C."/>
            <person name="Feil E.J."/>
            <person name="Ventosa A."/>
        </authorList>
    </citation>
    <scope>NUCLEOTIDE SEQUENCE [LARGE SCALE GENOMIC DNA]</scope>
    <source>
        <strain evidence="1 2">AL184</strain>
    </source>
</reference>
<dbReference type="EMBL" id="MUEK01000116">
    <property type="protein sequence ID" value="OOE32566.1"/>
    <property type="molecule type" value="Genomic_DNA"/>
</dbReference>
<protein>
    <submittedName>
        <fullName evidence="1">Uncharacterized protein</fullName>
    </submittedName>
</protein>
<name>A0AB36JT86_9GAMM</name>
<gene>
    <name evidence="1" type="ORF">BZG00_16165</name>
</gene>
<keyword evidence="2" id="KW-1185">Reference proteome</keyword>
<comment type="caution">
    <text evidence="1">The sequence shown here is derived from an EMBL/GenBank/DDBJ whole genome shotgun (WGS) entry which is preliminary data.</text>
</comment>
<dbReference type="RefSeq" id="WP_077659828.1">
    <property type="nucleotide sequence ID" value="NZ_CP040021.1"/>
</dbReference>
<dbReference type="AlphaFoldDB" id="A0AB36JT86"/>
<evidence type="ECO:0000313" key="1">
    <source>
        <dbReference type="EMBL" id="OOE32566.1"/>
    </source>
</evidence>
<dbReference type="Proteomes" id="UP000189021">
    <property type="component" value="Unassembled WGS sequence"/>
</dbReference>
<feature type="non-terminal residue" evidence="1">
    <location>
        <position position="1"/>
    </location>
</feature>
<sequence>MAEHDTEKTIPERDQRRFAVSANRGKASHRIRYVESGGASVNNEECTFCQAVPGLSEQPRLSGQALLVSLLSVAPLTYS</sequence>
<accession>A0AB36JT86</accession>